<dbReference type="EMBL" id="BPLR01017801">
    <property type="protein sequence ID" value="GIY94561.1"/>
    <property type="molecule type" value="Genomic_DNA"/>
</dbReference>
<protein>
    <submittedName>
        <fullName evidence="2">Uncharacterized protein</fullName>
    </submittedName>
</protein>
<gene>
    <name evidence="2" type="ORF">CEXT_764871</name>
</gene>
<evidence type="ECO:0000313" key="3">
    <source>
        <dbReference type="Proteomes" id="UP001054945"/>
    </source>
</evidence>
<evidence type="ECO:0000313" key="2">
    <source>
        <dbReference type="EMBL" id="GIY94561.1"/>
    </source>
</evidence>
<sequence length="113" mass="11721">MQNSNLPVAGTAGEQSTSDEHNAVPCSGSAVNTETTVATAGAIANSTPSRTAVQEKLANDCPVCMPLKEAGARRLQAATVQANHSNQTVGPADIRRAYAELGLKVRLLMIVFS</sequence>
<keyword evidence="3" id="KW-1185">Reference proteome</keyword>
<evidence type="ECO:0000256" key="1">
    <source>
        <dbReference type="SAM" id="MobiDB-lite"/>
    </source>
</evidence>
<accession>A0AAV4XKV6</accession>
<dbReference type="AlphaFoldDB" id="A0AAV4XKV6"/>
<dbReference type="Proteomes" id="UP001054945">
    <property type="component" value="Unassembled WGS sequence"/>
</dbReference>
<comment type="caution">
    <text evidence="2">The sequence shown here is derived from an EMBL/GenBank/DDBJ whole genome shotgun (WGS) entry which is preliminary data.</text>
</comment>
<feature type="region of interest" description="Disordered" evidence="1">
    <location>
        <begin position="1"/>
        <end position="30"/>
    </location>
</feature>
<reference evidence="2 3" key="1">
    <citation type="submission" date="2021-06" db="EMBL/GenBank/DDBJ databases">
        <title>Caerostris extrusa draft genome.</title>
        <authorList>
            <person name="Kono N."/>
            <person name="Arakawa K."/>
        </authorList>
    </citation>
    <scope>NUCLEOTIDE SEQUENCE [LARGE SCALE GENOMIC DNA]</scope>
</reference>
<name>A0AAV4XKV6_CAEEX</name>
<organism evidence="2 3">
    <name type="scientific">Caerostris extrusa</name>
    <name type="common">Bark spider</name>
    <name type="synonym">Caerostris bankana</name>
    <dbReference type="NCBI Taxonomy" id="172846"/>
    <lineage>
        <taxon>Eukaryota</taxon>
        <taxon>Metazoa</taxon>
        <taxon>Ecdysozoa</taxon>
        <taxon>Arthropoda</taxon>
        <taxon>Chelicerata</taxon>
        <taxon>Arachnida</taxon>
        <taxon>Araneae</taxon>
        <taxon>Araneomorphae</taxon>
        <taxon>Entelegynae</taxon>
        <taxon>Araneoidea</taxon>
        <taxon>Araneidae</taxon>
        <taxon>Caerostris</taxon>
    </lineage>
</organism>
<proteinExistence type="predicted"/>